<keyword evidence="3" id="KW-1185">Reference proteome</keyword>
<reference evidence="2 3" key="1">
    <citation type="submission" date="2016-10" db="EMBL/GenBank/DDBJ databases">
        <authorList>
            <person name="de Groot N.N."/>
        </authorList>
    </citation>
    <scope>NUCLEOTIDE SEQUENCE [LARGE SCALE GENOMIC DNA]</scope>
    <source>
        <strain evidence="2 3">CBS 141442</strain>
    </source>
</reference>
<organism evidence="2 3">
    <name type="scientific">Sungouiella intermedia</name>
    <dbReference type="NCBI Taxonomy" id="45354"/>
    <lineage>
        <taxon>Eukaryota</taxon>
        <taxon>Fungi</taxon>
        <taxon>Dikarya</taxon>
        <taxon>Ascomycota</taxon>
        <taxon>Saccharomycotina</taxon>
        <taxon>Pichiomycetes</taxon>
        <taxon>Metschnikowiaceae</taxon>
        <taxon>Sungouiella</taxon>
    </lineage>
</organism>
<feature type="region of interest" description="Disordered" evidence="1">
    <location>
        <begin position="28"/>
        <end position="59"/>
    </location>
</feature>
<feature type="compositionally biased region" description="Polar residues" evidence="1">
    <location>
        <begin position="31"/>
        <end position="42"/>
    </location>
</feature>
<evidence type="ECO:0000256" key="1">
    <source>
        <dbReference type="SAM" id="MobiDB-lite"/>
    </source>
</evidence>
<evidence type="ECO:0000313" key="3">
    <source>
        <dbReference type="Proteomes" id="UP000182334"/>
    </source>
</evidence>
<dbReference type="EMBL" id="LT635760">
    <property type="protein sequence ID" value="SGZ55691.1"/>
    <property type="molecule type" value="Genomic_DNA"/>
</dbReference>
<sequence>MGDLQQQCPHLDKASQIDNPKIIECRDTTHNENQLSGEFSNENDGRRNDEDSRSLDLVDYTPGQNTQCEAIKSSGKKFKLIKALFMSKLSRSANAEIEDIVSYLHYRLNCYQDVELEVRAREMQVQYDPYWSSV</sequence>
<evidence type="ECO:0000313" key="2">
    <source>
        <dbReference type="EMBL" id="SGZ55691.1"/>
    </source>
</evidence>
<accession>A0A1L0BWS8</accession>
<protein>
    <submittedName>
        <fullName evidence="2">CIC11C00000002408</fullName>
    </submittedName>
</protein>
<dbReference type="OrthoDB" id="4072710at2759"/>
<dbReference type="AlphaFoldDB" id="A0A1L0BWS8"/>
<proteinExistence type="predicted"/>
<name>A0A1L0BWS8_9ASCO</name>
<gene>
    <name evidence="2" type="ORF">SAMEA4029010_CIC11G00000002408</name>
</gene>
<feature type="compositionally biased region" description="Basic and acidic residues" evidence="1">
    <location>
        <begin position="43"/>
        <end position="56"/>
    </location>
</feature>
<dbReference type="Proteomes" id="UP000182334">
    <property type="component" value="Chromosome V"/>
</dbReference>